<comment type="function">
    <text evidence="3">Flagellin is the subunit protein which polymerizes to form the filaments of bacterial flagella.</text>
</comment>
<feature type="domain" description="Flagellin N-terminal" evidence="4">
    <location>
        <begin position="6"/>
        <end position="139"/>
    </location>
</feature>
<evidence type="ECO:0000256" key="2">
    <source>
        <dbReference type="ARBA" id="ARBA00023143"/>
    </source>
</evidence>
<dbReference type="PANTHER" id="PTHR42792:SF2">
    <property type="entry name" value="FLAGELLIN"/>
    <property type="match status" value="1"/>
</dbReference>
<reference evidence="6 7" key="1">
    <citation type="submission" date="2020-08" db="EMBL/GenBank/DDBJ databases">
        <title>The Agave Microbiome: Exploring the role of microbial communities in plant adaptations to desert environments.</title>
        <authorList>
            <person name="Partida-Martinez L.P."/>
        </authorList>
    </citation>
    <scope>NUCLEOTIDE SEQUENCE [LARGE SCALE GENOMIC DNA]</scope>
    <source>
        <strain evidence="6 7">AT3.2</strain>
    </source>
</reference>
<evidence type="ECO:0000256" key="1">
    <source>
        <dbReference type="ARBA" id="ARBA00005709"/>
    </source>
</evidence>
<dbReference type="Pfam" id="PF00669">
    <property type="entry name" value="Flagellin_N"/>
    <property type="match status" value="1"/>
</dbReference>
<comment type="similarity">
    <text evidence="1 3">Belongs to the bacterial flagellin family.</text>
</comment>
<dbReference type="Proteomes" id="UP000540787">
    <property type="component" value="Unassembled WGS sequence"/>
</dbReference>
<gene>
    <name evidence="6" type="ORF">HD842_000123</name>
</gene>
<dbReference type="EMBL" id="JACHBX010000001">
    <property type="protein sequence ID" value="MBB6132012.1"/>
    <property type="molecule type" value="Genomic_DNA"/>
</dbReference>
<dbReference type="GO" id="GO:0005198">
    <property type="term" value="F:structural molecule activity"/>
    <property type="evidence" value="ECO:0007669"/>
    <property type="project" value="UniProtKB-UniRule"/>
</dbReference>
<accession>A0A7W9U5I3</accession>
<proteinExistence type="inferred from homology"/>
<dbReference type="GO" id="GO:0005576">
    <property type="term" value="C:extracellular region"/>
    <property type="evidence" value="ECO:0007669"/>
    <property type="project" value="UniProtKB-SubCell"/>
</dbReference>
<dbReference type="PRINTS" id="PR00207">
    <property type="entry name" value="FLAGELLIN"/>
</dbReference>
<dbReference type="Gene3D" id="1.20.1330.10">
    <property type="entry name" value="f41 fragment of flagellin, N-terminal domain"/>
    <property type="match status" value="1"/>
</dbReference>
<evidence type="ECO:0000313" key="6">
    <source>
        <dbReference type="EMBL" id="MBB6132012.1"/>
    </source>
</evidence>
<dbReference type="GO" id="GO:0009288">
    <property type="term" value="C:bacterial-type flagellum"/>
    <property type="evidence" value="ECO:0007669"/>
    <property type="project" value="UniProtKB-SubCell"/>
</dbReference>
<keyword evidence="6" id="KW-0282">Flagellum</keyword>
<dbReference type="Pfam" id="PF00700">
    <property type="entry name" value="Flagellin_C"/>
    <property type="match status" value="1"/>
</dbReference>
<feature type="domain" description="Flagellin C-terminal" evidence="5">
    <location>
        <begin position="315"/>
        <end position="399"/>
    </location>
</feature>
<keyword evidence="3" id="KW-0964">Secreted</keyword>
<evidence type="ECO:0000259" key="4">
    <source>
        <dbReference type="Pfam" id="PF00669"/>
    </source>
</evidence>
<keyword evidence="7" id="KW-1185">Reference proteome</keyword>
<protein>
    <recommendedName>
        <fullName evidence="3">Flagellin</fullName>
    </recommendedName>
</protein>
<dbReference type="Gene3D" id="6.10.10.10">
    <property type="entry name" value="Flagellar export chaperone, C-terminal domain"/>
    <property type="match status" value="1"/>
</dbReference>
<dbReference type="InterPro" id="IPR001492">
    <property type="entry name" value="Flagellin"/>
</dbReference>
<dbReference type="Gene3D" id="3.30.70.2120">
    <property type="match status" value="1"/>
</dbReference>
<keyword evidence="6" id="KW-0966">Cell projection</keyword>
<dbReference type="AlphaFoldDB" id="A0A7W9U5I3"/>
<evidence type="ECO:0000256" key="3">
    <source>
        <dbReference type="RuleBase" id="RU362073"/>
    </source>
</evidence>
<dbReference type="SUPFAM" id="SSF64518">
    <property type="entry name" value="Phase 1 flagellin"/>
    <property type="match status" value="1"/>
</dbReference>
<organism evidence="6 7">
    <name type="scientific">Massilia aurea</name>
    <dbReference type="NCBI Taxonomy" id="373040"/>
    <lineage>
        <taxon>Bacteria</taxon>
        <taxon>Pseudomonadati</taxon>
        <taxon>Pseudomonadota</taxon>
        <taxon>Betaproteobacteria</taxon>
        <taxon>Burkholderiales</taxon>
        <taxon>Oxalobacteraceae</taxon>
        <taxon>Telluria group</taxon>
        <taxon>Massilia</taxon>
    </lineage>
</organism>
<keyword evidence="2 3" id="KW-0975">Bacterial flagellum</keyword>
<comment type="caution">
    <text evidence="6">The sequence shown here is derived from an EMBL/GenBank/DDBJ whole genome shotgun (WGS) entry which is preliminary data.</text>
</comment>
<evidence type="ECO:0000313" key="7">
    <source>
        <dbReference type="Proteomes" id="UP000540787"/>
    </source>
</evidence>
<dbReference type="InterPro" id="IPR042187">
    <property type="entry name" value="Flagellin_C_sub2"/>
</dbReference>
<evidence type="ECO:0000259" key="5">
    <source>
        <dbReference type="Pfam" id="PF00700"/>
    </source>
</evidence>
<keyword evidence="6" id="KW-0969">Cilium</keyword>
<name>A0A7W9U5I3_9BURK</name>
<comment type="subcellular location">
    <subcellularLocation>
        <location evidence="3">Secreted</location>
    </subcellularLocation>
    <subcellularLocation>
        <location evidence="3">Bacterial flagellum</location>
    </subcellularLocation>
</comment>
<dbReference type="PANTHER" id="PTHR42792">
    <property type="entry name" value="FLAGELLIN"/>
    <property type="match status" value="1"/>
</dbReference>
<sequence length="400" mass="40499">MLSLHTNNAALSAQNAISRNQGSLSTSMTRLSTGYRINSAMDDAAGLQIATRLKAQSSGMAVAMRNTQNATSMMQTAEGALGEASNILVRMKDLATQAADASSNAADKTAMQSEYDALASELTNIVGNTSFGGAKLLNSKAVTADVTAATAKSTAANLAKANADAILGTSTPGATAADAPTGTGAAQDYMLAVHNYNAAPDAALLQTMATAKIAFDKATEAAGKADTAATSATDYLAGVTASEAAIGGAGKFSDKLNFQIGASSSETMELDLSSQMNSMQTSLVTISSRYNSFGVASTVTGTELTADGSANLAVDNLQAAIDSLGAVRSSLGATANRLEHANTNLANVSSNTQAAAGRIMDVDFATESASMTSNQMLLQAGTAMLKQSNSLSSMVMSLLQ</sequence>
<dbReference type="InterPro" id="IPR046358">
    <property type="entry name" value="Flagellin_C"/>
</dbReference>
<dbReference type="InterPro" id="IPR001029">
    <property type="entry name" value="Flagellin_N"/>
</dbReference>